<dbReference type="GO" id="GO:0006537">
    <property type="term" value="P:glutamate biosynthetic process"/>
    <property type="evidence" value="ECO:0007669"/>
    <property type="project" value="TreeGrafter"/>
</dbReference>
<dbReference type="OrthoDB" id="5799698at2759"/>
<dbReference type="InterPro" id="IPR041541">
    <property type="entry name" value="Glutaminase_EF-hand"/>
</dbReference>
<dbReference type="EMBL" id="JOJR01000050">
    <property type="protein sequence ID" value="RCN48223.1"/>
    <property type="molecule type" value="Genomic_DNA"/>
</dbReference>
<dbReference type="PANTHER" id="PTHR12544:SF51">
    <property type="entry name" value="GLUTAMINASE 3-RELATED"/>
    <property type="match status" value="1"/>
</dbReference>
<sequence length="172" mass="19837">MRENTVIGGMTIGRSLSHDISYRAHLLETIFELYRDEQTNKIYIPRFFKELVDAGIRKDDPRLGEMIKQVREAEHVDQGVFDQEHLFLDKEAFSKCVGSSIGVIGKALKKQLVIPDWPSFTSVMTELYEGCRGYTQGQVREFDSKVHHSTTFEDRFYEKYFTTHTSASSGRS</sequence>
<dbReference type="PANTHER" id="PTHR12544">
    <property type="entry name" value="GLUTAMINASE"/>
    <property type="match status" value="1"/>
</dbReference>
<name>A0A368GV30_ANCCA</name>
<evidence type="ECO:0000259" key="1">
    <source>
        <dbReference type="Pfam" id="PF17959"/>
    </source>
</evidence>
<protein>
    <recommendedName>
        <fullName evidence="1">Glutaminase EF-hand domain-containing protein</fullName>
    </recommendedName>
</protein>
<reference evidence="2 3" key="1">
    <citation type="submission" date="2014-10" db="EMBL/GenBank/DDBJ databases">
        <title>Draft genome of the hookworm Ancylostoma caninum.</title>
        <authorList>
            <person name="Mitreva M."/>
        </authorList>
    </citation>
    <scope>NUCLEOTIDE SEQUENCE [LARGE SCALE GENOMIC DNA]</scope>
    <source>
        <strain evidence="2 3">Baltimore</strain>
    </source>
</reference>
<feature type="domain" description="Glutaminase EF-hand" evidence="1">
    <location>
        <begin position="28"/>
        <end position="115"/>
    </location>
</feature>
<comment type="caution">
    <text evidence="2">The sequence shown here is derived from an EMBL/GenBank/DDBJ whole genome shotgun (WGS) entry which is preliminary data.</text>
</comment>
<proteinExistence type="predicted"/>
<evidence type="ECO:0000313" key="3">
    <source>
        <dbReference type="Proteomes" id="UP000252519"/>
    </source>
</evidence>
<dbReference type="GO" id="GO:0006543">
    <property type="term" value="P:L-glutamine catabolic process"/>
    <property type="evidence" value="ECO:0007669"/>
    <property type="project" value="TreeGrafter"/>
</dbReference>
<dbReference type="InterPro" id="IPR015868">
    <property type="entry name" value="Glutaminase"/>
</dbReference>
<dbReference type="STRING" id="29170.A0A368GV30"/>
<dbReference type="AlphaFoldDB" id="A0A368GV30"/>
<dbReference type="Pfam" id="PF17959">
    <property type="entry name" value="EF-hand_14"/>
    <property type="match status" value="1"/>
</dbReference>
<dbReference type="Gene3D" id="1.10.238.210">
    <property type="match status" value="1"/>
</dbReference>
<evidence type="ECO:0000313" key="2">
    <source>
        <dbReference type="EMBL" id="RCN48223.1"/>
    </source>
</evidence>
<dbReference type="Proteomes" id="UP000252519">
    <property type="component" value="Unassembled WGS sequence"/>
</dbReference>
<accession>A0A368GV30</accession>
<keyword evidence="3" id="KW-1185">Reference proteome</keyword>
<organism evidence="2 3">
    <name type="scientific">Ancylostoma caninum</name>
    <name type="common">Dog hookworm</name>
    <dbReference type="NCBI Taxonomy" id="29170"/>
    <lineage>
        <taxon>Eukaryota</taxon>
        <taxon>Metazoa</taxon>
        <taxon>Ecdysozoa</taxon>
        <taxon>Nematoda</taxon>
        <taxon>Chromadorea</taxon>
        <taxon>Rhabditida</taxon>
        <taxon>Rhabditina</taxon>
        <taxon>Rhabditomorpha</taxon>
        <taxon>Strongyloidea</taxon>
        <taxon>Ancylostomatidae</taxon>
        <taxon>Ancylostomatinae</taxon>
        <taxon>Ancylostoma</taxon>
    </lineage>
</organism>
<dbReference type="GO" id="GO:0004359">
    <property type="term" value="F:glutaminase activity"/>
    <property type="evidence" value="ECO:0007669"/>
    <property type="project" value="InterPro"/>
</dbReference>
<gene>
    <name evidence="2" type="ORF">ANCCAN_05769</name>
</gene>